<evidence type="ECO:0000256" key="1">
    <source>
        <dbReference type="SAM" id="MobiDB-lite"/>
    </source>
</evidence>
<sequence>MDLLANFNDLEECLISDDLFENYFNYFLSLPVFSLKLQYNRLSGEFTLTDSHELDTKESSRLGLSEEDRERVIKWAESERLPYFMRSDIYRELLLCKFLIAPLEMNTDLIDYWEPFSADLASTLGCHPGVSRHTYTSWTTDLSTYDDETESSYDYNSEKNSKSTPINSNQSNDETPNIVNESLSYESFAMEQRQNIPMQQLKELLLSSRDGMKDFMAFLVTTNGIHLVDFCDLEDRYLLQLTSKAREKLFTSINTISDYFLTSRHDKNNNPNESYLYQLGNMMFDCVQYDCLRRLRYYWLPRWLLHWERIINNCQFLPNQYGGSNLFYIPPYCSLIRSNHTLSSNACIENISINSSDIEQDNDLDLMDHYNHHNDHDPTVQYEEYQSNEVIKDNDTSVNCHSSLQTTEKTIKVSNDEKSWNKEIYDLIIKNALTKNGLIQSDHNRDILRNISKQRLLSYAPSSTLNSSHRNIKLSRMSSSTTTTTSTSTTPTKYTSTIPFFKRLNISWTIPYDPNDVIGLKLYPGLKWEHLKKINNCQLLSSSSIQMDIINNSINYDHSIIIDSLISTLGINNNDHPNENHKMTSSFKQEFINRKKMESSNRGKLTSFIHSKEKKSSMEEINGLERQNRILGFLQAIYDYSRQNLSLMANRFTKLTKIWYIVNNFLRSNSRWSIDIDLSLVKSIIEVIQAKKDTTPVQIFDTVKNICLNEIYPFWIEYMKSDAFQFVYASHKSKNEDYMMPKSSNDFDVLLDENSNLIVQRKPIEIPPTNTSSDQLKRSHSWDHLTPSEKEERIRMKLEQVRITEKERRKAVLAARKRQREALKPKKQDSSLSGLVKLTEKVHRSEYKLQDMIL</sequence>
<feature type="region of interest" description="Disordered" evidence="1">
    <location>
        <begin position="149"/>
        <end position="177"/>
    </location>
</feature>
<dbReference type="STRING" id="6185.A0A094ZUG0"/>
<dbReference type="InterPro" id="IPR042651">
    <property type="entry name" value="Rgs22"/>
</dbReference>
<feature type="compositionally biased region" description="Polar residues" evidence="1">
    <location>
        <begin position="162"/>
        <end position="177"/>
    </location>
</feature>
<dbReference type="GO" id="GO:0005737">
    <property type="term" value="C:cytoplasm"/>
    <property type="evidence" value="ECO:0007669"/>
    <property type="project" value="TreeGrafter"/>
</dbReference>
<gene>
    <name evidence="2" type="ORF">MS3_06231</name>
</gene>
<dbReference type="GO" id="GO:0005634">
    <property type="term" value="C:nucleus"/>
    <property type="evidence" value="ECO:0007669"/>
    <property type="project" value="TreeGrafter"/>
</dbReference>
<dbReference type="PANTHER" id="PTHR46583">
    <property type="entry name" value="REGULATOR OF G-PROTEIN SIGNALING 22"/>
    <property type="match status" value="1"/>
</dbReference>
<feature type="region of interest" description="Disordered" evidence="1">
    <location>
        <begin position="462"/>
        <end position="492"/>
    </location>
</feature>
<dbReference type="GO" id="GO:0009966">
    <property type="term" value="P:regulation of signal transduction"/>
    <property type="evidence" value="ECO:0007669"/>
    <property type="project" value="InterPro"/>
</dbReference>
<proteinExistence type="predicted"/>
<dbReference type="AlphaFoldDB" id="A0A094ZUG0"/>
<accession>A0A094ZUG0</accession>
<protein>
    <submittedName>
        <fullName evidence="2">Uncharacterized protein</fullName>
    </submittedName>
</protein>
<dbReference type="InterPro" id="IPR036305">
    <property type="entry name" value="RGS_sf"/>
</dbReference>
<dbReference type="EMBL" id="KL250939">
    <property type="protein sequence ID" value="KGB37867.1"/>
    <property type="molecule type" value="Genomic_DNA"/>
</dbReference>
<dbReference type="SUPFAM" id="SSF48097">
    <property type="entry name" value="Regulator of G-protein signaling, RGS"/>
    <property type="match status" value="2"/>
</dbReference>
<feature type="compositionally biased region" description="Low complexity" evidence="1">
    <location>
        <begin position="478"/>
        <end position="492"/>
    </location>
</feature>
<reference evidence="2" key="1">
    <citation type="journal article" date="2012" name="Nat. Genet.">
        <title>Whole-genome sequence of Schistosoma haematobium.</title>
        <authorList>
            <person name="Young N.D."/>
            <person name="Jex A.R."/>
            <person name="Li B."/>
            <person name="Liu S."/>
            <person name="Yang L."/>
            <person name="Xiong Z."/>
            <person name="Li Y."/>
            <person name="Cantacessi C."/>
            <person name="Hall R.S."/>
            <person name="Xu X."/>
            <person name="Chen F."/>
            <person name="Wu X."/>
            <person name="Zerlotini A."/>
            <person name="Oliveira G."/>
            <person name="Hofmann A."/>
            <person name="Zhang G."/>
            <person name="Fang X."/>
            <person name="Kang Y."/>
            <person name="Campbell B.E."/>
            <person name="Loukas A."/>
            <person name="Ranganathan S."/>
            <person name="Rollinson D."/>
            <person name="Rinaldi G."/>
            <person name="Brindley P.J."/>
            <person name="Yang H."/>
            <person name="Wang J."/>
            <person name="Wang J."/>
            <person name="Gasser R.B."/>
        </authorList>
    </citation>
    <scope>NUCLEOTIDE SEQUENCE [LARGE SCALE GENOMIC DNA]</scope>
</reference>
<evidence type="ECO:0000313" key="2">
    <source>
        <dbReference type="EMBL" id="KGB37867.1"/>
    </source>
</evidence>
<name>A0A094ZUG0_SCHHA</name>
<feature type="region of interest" description="Disordered" evidence="1">
    <location>
        <begin position="768"/>
        <end position="787"/>
    </location>
</feature>
<organism evidence="2">
    <name type="scientific">Schistosoma haematobium</name>
    <name type="common">Blood fluke</name>
    <dbReference type="NCBI Taxonomy" id="6185"/>
    <lineage>
        <taxon>Eukaryota</taxon>
        <taxon>Metazoa</taxon>
        <taxon>Spiralia</taxon>
        <taxon>Lophotrochozoa</taxon>
        <taxon>Platyhelminthes</taxon>
        <taxon>Trematoda</taxon>
        <taxon>Digenea</taxon>
        <taxon>Strigeidida</taxon>
        <taxon>Schistosomatoidea</taxon>
        <taxon>Schistosomatidae</taxon>
        <taxon>Schistosoma</taxon>
    </lineage>
</organism>
<feature type="compositionally biased region" description="Basic and acidic residues" evidence="1">
    <location>
        <begin position="775"/>
        <end position="787"/>
    </location>
</feature>
<dbReference type="PANTHER" id="PTHR46583:SF2">
    <property type="entry name" value="RGS DOMAIN-CONTAINING PROTEIN"/>
    <property type="match status" value="1"/>
</dbReference>
<dbReference type="GO" id="GO:0001965">
    <property type="term" value="F:G-protein alpha-subunit binding"/>
    <property type="evidence" value="ECO:0007669"/>
    <property type="project" value="InterPro"/>
</dbReference>